<dbReference type="PANTHER" id="PTHR14237">
    <property type="entry name" value="MOLYBDOPTERIN COFACTOR SULFURASE MOSC"/>
    <property type="match status" value="1"/>
</dbReference>
<accession>A0ABU3VYK1</accession>
<proteinExistence type="predicted"/>
<keyword evidence="3" id="KW-1185">Reference proteome</keyword>
<comment type="caution">
    <text evidence="2">The sequence shown here is derived from an EMBL/GenBank/DDBJ whole genome shotgun (WGS) entry which is preliminary data.</text>
</comment>
<dbReference type="PROSITE" id="PS51340">
    <property type="entry name" value="MOSC"/>
    <property type="match status" value="1"/>
</dbReference>
<dbReference type="EMBL" id="JAWIIJ010000007">
    <property type="protein sequence ID" value="MDV2079329.1"/>
    <property type="molecule type" value="Genomic_DNA"/>
</dbReference>
<dbReference type="PANTHER" id="PTHR14237:SF19">
    <property type="entry name" value="MITOCHONDRIAL AMIDOXIME REDUCING COMPONENT 1"/>
    <property type="match status" value="1"/>
</dbReference>
<gene>
    <name evidence="2" type="ORF">RYS15_11565</name>
</gene>
<evidence type="ECO:0000313" key="2">
    <source>
        <dbReference type="EMBL" id="MDV2079329.1"/>
    </source>
</evidence>
<name>A0ABU3VYK1_9GAMM</name>
<dbReference type="InterPro" id="IPR011037">
    <property type="entry name" value="Pyrv_Knase-like_insert_dom_sf"/>
</dbReference>
<reference evidence="2 3" key="1">
    <citation type="submission" date="2023-10" db="EMBL/GenBank/DDBJ databases">
        <title>Characteristics and mechanism of a salt-tolerant marine origin heterotrophic nitrifying- aerobic denitrifying bacteria Marinobacter xestospongiae HN1.</title>
        <authorList>
            <person name="Qi R."/>
        </authorList>
    </citation>
    <scope>NUCLEOTIDE SEQUENCE [LARGE SCALE GENOMIC DNA]</scope>
    <source>
        <strain evidence="2 3">HN1</strain>
    </source>
</reference>
<dbReference type="RefSeq" id="WP_316973907.1">
    <property type="nucleotide sequence ID" value="NZ_JAWIIJ010000007.1"/>
</dbReference>
<dbReference type="Proteomes" id="UP001269819">
    <property type="component" value="Unassembled WGS sequence"/>
</dbReference>
<organism evidence="2 3">
    <name type="scientific">Marinobacter xestospongiae</name>
    <dbReference type="NCBI Taxonomy" id="994319"/>
    <lineage>
        <taxon>Bacteria</taxon>
        <taxon>Pseudomonadati</taxon>
        <taxon>Pseudomonadota</taxon>
        <taxon>Gammaproteobacteria</taxon>
        <taxon>Pseudomonadales</taxon>
        <taxon>Marinobacteraceae</taxon>
        <taxon>Marinobacter</taxon>
    </lineage>
</organism>
<dbReference type="SUPFAM" id="SSF141673">
    <property type="entry name" value="MOSC N-terminal domain-like"/>
    <property type="match status" value="1"/>
</dbReference>
<feature type="domain" description="MOSC" evidence="1">
    <location>
        <begin position="114"/>
        <end position="262"/>
    </location>
</feature>
<evidence type="ECO:0000313" key="3">
    <source>
        <dbReference type="Proteomes" id="UP001269819"/>
    </source>
</evidence>
<dbReference type="SUPFAM" id="SSF50800">
    <property type="entry name" value="PK beta-barrel domain-like"/>
    <property type="match status" value="1"/>
</dbReference>
<sequence>MQVLSQFVYPVKSLRGIALPEMALDEFGPAGDRRWMIVDTEGQFVTQRSHPRLALIHTALVRGEVVIDVPGHGAHTLEPGHTTRPVRVWQDWVKAGDAAGSASEALSGFIGESLTLVHMPDATFREVKGGRVTERRRVGFADGFPFLIVNQASLDDLNSRLDNPVDIRRFRPNLVIEGAEAWQEDLWRQLRIGDVVFDLVKPCSRCVMTTVDPDLGTKAADAQPLRTLGRFRRTPDGVMFGINALHRPEGVMVRRGDPVEILQQES</sequence>
<protein>
    <submittedName>
        <fullName evidence="2">MOSC domain-containing protein</fullName>
    </submittedName>
</protein>
<dbReference type="InterPro" id="IPR005303">
    <property type="entry name" value="MOCOS_middle"/>
</dbReference>
<dbReference type="Pfam" id="PF03476">
    <property type="entry name" value="MOSC_N"/>
    <property type="match status" value="1"/>
</dbReference>
<dbReference type="Pfam" id="PF03473">
    <property type="entry name" value="MOSC"/>
    <property type="match status" value="1"/>
</dbReference>
<evidence type="ECO:0000259" key="1">
    <source>
        <dbReference type="PROSITE" id="PS51340"/>
    </source>
</evidence>
<dbReference type="InterPro" id="IPR005302">
    <property type="entry name" value="MoCF_Sase_C"/>
</dbReference>